<evidence type="ECO:0000313" key="2">
    <source>
        <dbReference type="EMBL" id="SDW13103.1"/>
    </source>
</evidence>
<feature type="transmembrane region" description="Helical" evidence="1">
    <location>
        <begin position="76"/>
        <end position="98"/>
    </location>
</feature>
<dbReference type="RefSeq" id="WP_091811242.1">
    <property type="nucleotide sequence ID" value="NZ_FNNE01000001.1"/>
</dbReference>
<accession>A0A1H2R101</accession>
<keyword evidence="1" id="KW-0812">Transmembrane</keyword>
<sequence length="149" mass="16161">MFSLAEKLSITAAFVFFMTGLITGIWKYRCMATSANGAAPVYVNVAHRSSLMYAFAALLLAYFAKLSSFSDLTNTLAASAALTYFALAIFTYLIHGWLNDTSNQLRKPHRLGKRILPGWMTPLFMGTLIVAEVGGVAVLGIGALQTIWG</sequence>
<keyword evidence="3" id="KW-1185">Reference proteome</keyword>
<dbReference type="OrthoDB" id="345818at2"/>
<keyword evidence="1" id="KW-0472">Membrane</keyword>
<dbReference type="STRING" id="488533.SAMN04487960_101384"/>
<feature type="transmembrane region" description="Helical" evidence="1">
    <location>
        <begin position="12"/>
        <end position="29"/>
    </location>
</feature>
<evidence type="ECO:0008006" key="4">
    <source>
        <dbReference type="Google" id="ProtNLM"/>
    </source>
</evidence>
<feature type="transmembrane region" description="Helical" evidence="1">
    <location>
        <begin position="41"/>
        <end position="64"/>
    </location>
</feature>
<reference evidence="2 3" key="1">
    <citation type="submission" date="2016-10" db="EMBL/GenBank/DDBJ databases">
        <authorList>
            <person name="de Groot N.N."/>
        </authorList>
    </citation>
    <scope>NUCLEOTIDE SEQUENCE [LARGE SCALE GENOMIC DNA]</scope>
    <source>
        <strain evidence="2 3">CGMCC 1.7059</strain>
    </source>
</reference>
<dbReference type="EMBL" id="FNNE01000001">
    <property type="protein sequence ID" value="SDW13103.1"/>
    <property type="molecule type" value="Genomic_DNA"/>
</dbReference>
<feature type="transmembrane region" description="Helical" evidence="1">
    <location>
        <begin position="119"/>
        <end position="148"/>
    </location>
</feature>
<keyword evidence="1" id="KW-1133">Transmembrane helix</keyword>
<dbReference type="Proteomes" id="UP000199675">
    <property type="component" value="Unassembled WGS sequence"/>
</dbReference>
<evidence type="ECO:0000313" key="3">
    <source>
        <dbReference type="Proteomes" id="UP000199675"/>
    </source>
</evidence>
<organism evidence="2 3">
    <name type="scientific">Marinobacter mobilis</name>
    <dbReference type="NCBI Taxonomy" id="488533"/>
    <lineage>
        <taxon>Bacteria</taxon>
        <taxon>Pseudomonadati</taxon>
        <taxon>Pseudomonadota</taxon>
        <taxon>Gammaproteobacteria</taxon>
        <taxon>Pseudomonadales</taxon>
        <taxon>Marinobacteraceae</taxon>
        <taxon>Marinobacter</taxon>
    </lineage>
</organism>
<name>A0A1H2R101_9GAMM</name>
<proteinExistence type="predicted"/>
<protein>
    <recommendedName>
        <fullName evidence="4">Integral membrane protein</fullName>
    </recommendedName>
</protein>
<evidence type="ECO:0000256" key="1">
    <source>
        <dbReference type="SAM" id="Phobius"/>
    </source>
</evidence>
<dbReference type="AlphaFoldDB" id="A0A1H2R101"/>
<gene>
    <name evidence="2" type="ORF">SAMN04487960_101384</name>
</gene>